<name>A0A212REX9_RHOAC</name>
<organism evidence="2 3">
    <name type="scientific">Rhodoblastus acidophilus</name>
    <name type="common">Rhodopseudomonas acidophila</name>
    <dbReference type="NCBI Taxonomy" id="1074"/>
    <lineage>
        <taxon>Bacteria</taxon>
        <taxon>Pseudomonadati</taxon>
        <taxon>Pseudomonadota</taxon>
        <taxon>Alphaproteobacteria</taxon>
        <taxon>Hyphomicrobiales</taxon>
        <taxon>Rhodoblastaceae</taxon>
        <taxon>Rhodoblastus</taxon>
    </lineage>
</organism>
<feature type="transmembrane region" description="Helical" evidence="1">
    <location>
        <begin position="129"/>
        <end position="149"/>
    </location>
</feature>
<feature type="transmembrane region" description="Helical" evidence="1">
    <location>
        <begin position="28"/>
        <end position="48"/>
    </location>
</feature>
<reference evidence="3" key="1">
    <citation type="submission" date="2017-06" db="EMBL/GenBank/DDBJ databases">
        <authorList>
            <person name="Varghese N."/>
            <person name="Submissions S."/>
        </authorList>
    </citation>
    <scope>NUCLEOTIDE SEQUENCE [LARGE SCALE GENOMIC DNA]</scope>
    <source>
        <strain evidence="3">DSM 137</strain>
    </source>
</reference>
<feature type="transmembrane region" description="Helical" evidence="1">
    <location>
        <begin position="222"/>
        <end position="241"/>
    </location>
</feature>
<keyword evidence="1" id="KW-1133">Transmembrane helix</keyword>
<sequence>MLIPLRHPDAMSISASAPAAQSSLPASVYALLAPLLALAATLASPAVLNDGDTWWHLAAGQWMLTHRAVPTTDVFSFSAPGAFWNAHEWLAELALAGAFRLAGWSGAAALTGALVAGALLIVTRRALRAGLAGLPLLALLLTAFCLIAPSLLVRPHLFGLALLAFWVDRLMTARETGRAPPLWAAGTMLLWANMHASFLLGLALIGPFALEALIEAQPRDRLKVFGGWAAFGLGAALACLANPQGYNIFLFPLAVTHMTMLPNIIEWRAISFDRFEPIEPALLALLGLALLRPVRLPALRLLVLLGLIHMALHHGRHQMIFGVVAPLLLAGPLAQVFPRVEIGEPRRDALLWRGGLALMALMVALRLFVPIARVDSPTAPLSALAALPQELRAKPVLNELSFGGPLIYAGIKSFIDGRFDIFGDAFFFRYDRMVEGDAAAFDEGVASYGFQWTLLPPAVPLNKVLATRPEWTRLYGDDFAVVYARKQ</sequence>
<dbReference type="EMBL" id="FYDG01000004">
    <property type="protein sequence ID" value="SNB70916.1"/>
    <property type="molecule type" value="Genomic_DNA"/>
</dbReference>
<feature type="transmembrane region" description="Helical" evidence="1">
    <location>
        <begin position="101"/>
        <end position="122"/>
    </location>
</feature>
<dbReference type="AlphaFoldDB" id="A0A212REX9"/>
<keyword evidence="1" id="KW-0472">Membrane</keyword>
<evidence type="ECO:0000313" key="3">
    <source>
        <dbReference type="Proteomes" id="UP000198418"/>
    </source>
</evidence>
<evidence type="ECO:0008006" key="4">
    <source>
        <dbReference type="Google" id="ProtNLM"/>
    </source>
</evidence>
<feature type="transmembrane region" description="Helical" evidence="1">
    <location>
        <begin position="350"/>
        <end position="369"/>
    </location>
</feature>
<gene>
    <name evidence="2" type="ORF">SAMN06265338_10450</name>
</gene>
<feature type="transmembrane region" description="Helical" evidence="1">
    <location>
        <begin position="183"/>
        <end position="210"/>
    </location>
</feature>
<dbReference type="Proteomes" id="UP000198418">
    <property type="component" value="Unassembled WGS sequence"/>
</dbReference>
<keyword evidence="3" id="KW-1185">Reference proteome</keyword>
<evidence type="ECO:0000256" key="1">
    <source>
        <dbReference type="SAM" id="Phobius"/>
    </source>
</evidence>
<evidence type="ECO:0000313" key="2">
    <source>
        <dbReference type="EMBL" id="SNB70916.1"/>
    </source>
</evidence>
<proteinExistence type="predicted"/>
<keyword evidence="1" id="KW-0812">Transmembrane</keyword>
<protein>
    <recommendedName>
        <fullName evidence="4">Glycosyltransferase RgtA/B/C/D-like domain-containing protein</fullName>
    </recommendedName>
</protein>
<feature type="transmembrane region" description="Helical" evidence="1">
    <location>
        <begin position="319"/>
        <end position="338"/>
    </location>
</feature>
<accession>A0A212REX9</accession>